<accession>A0A2S8NT36</accession>
<sequence length="246" mass="27572">MKTPLTQALTNTNLGWLDDNKENTVKKEIIKQNVSLHNKVISITAITDTQASVTVPTEHLGTSIVTYRLKTPSTQALTNTNLGWLDDNKENTVKKEIIKQNVSLRNKVISITAITDTQASVTVPTEHLGTSIVTYRLKTPLTQALTNTNLGWLDDNKENTIKKEIIKQNVSLHNKVISITAITDTQAQVTSLQHLGTSIVTYRLKTPLTQALTNTNLGWLNYKIIISFIIFLLCVIYLYFKIKKNK</sequence>
<evidence type="ECO:0000256" key="1">
    <source>
        <dbReference type="SAM" id="Phobius"/>
    </source>
</evidence>
<proteinExistence type="predicted"/>
<keyword evidence="1" id="KW-0812">Transmembrane</keyword>
<comment type="caution">
    <text evidence="2">The sequence shown here is derived from an EMBL/GenBank/DDBJ whole genome shotgun (WGS) entry which is preliminary data.</text>
</comment>
<keyword evidence="1" id="KW-1133">Transmembrane helix</keyword>
<gene>
    <name evidence="2" type="ORF">C6B37_02590</name>
</gene>
<evidence type="ECO:0000313" key="3">
    <source>
        <dbReference type="Proteomes" id="UP000238672"/>
    </source>
</evidence>
<dbReference type="Proteomes" id="UP000238672">
    <property type="component" value="Unassembled WGS sequence"/>
</dbReference>
<keyword evidence="3" id="KW-1185">Reference proteome</keyword>
<reference evidence="2 3" key="1">
    <citation type="submission" date="2018-02" db="EMBL/GenBank/DDBJ databases">
        <title>Metagenomics reveals mixed infection of spiroplasma and phytoplasma in chicory.</title>
        <authorList>
            <person name="Polano C."/>
            <person name="Moruzzi S."/>
            <person name="Ermacora P."/>
            <person name="Ferrini F."/>
            <person name="Martini M."/>
            <person name="Firrao G."/>
        </authorList>
    </citation>
    <scope>NUCLEOTIDE SEQUENCE [LARGE SCALE GENOMIC DNA]</scope>
    <source>
        <strain evidence="2 3">ChiP</strain>
    </source>
</reference>
<dbReference type="EMBL" id="PUUG01000097">
    <property type="protein sequence ID" value="PQP79130.1"/>
    <property type="molecule type" value="Genomic_DNA"/>
</dbReference>
<name>A0A2S8NT36_9MOLU</name>
<dbReference type="AlphaFoldDB" id="A0A2S8NT36"/>
<evidence type="ECO:0000313" key="2">
    <source>
        <dbReference type="EMBL" id="PQP79130.1"/>
    </source>
</evidence>
<feature type="transmembrane region" description="Helical" evidence="1">
    <location>
        <begin position="219"/>
        <end position="240"/>
    </location>
</feature>
<keyword evidence="1" id="KW-0472">Membrane</keyword>
<protein>
    <submittedName>
        <fullName evidence="2">Uncharacterized protein</fullName>
    </submittedName>
</protein>
<organism evidence="2 3">
    <name type="scientific">Candidatus Phytoplasma phoenicium</name>
    <dbReference type="NCBI Taxonomy" id="198422"/>
    <lineage>
        <taxon>Bacteria</taxon>
        <taxon>Bacillati</taxon>
        <taxon>Mycoplasmatota</taxon>
        <taxon>Mollicutes</taxon>
        <taxon>Acholeplasmatales</taxon>
        <taxon>Acholeplasmataceae</taxon>
        <taxon>Candidatus Phytoplasma</taxon>
        <taxon>16SrIX (Pigeon pea witches'-broom group)</taxon>
    </lineage>
</organism>